<dbReference type="PANTHER" id="PTHR20275:SF0">
    <property type="entry name" value="NAD KINASE"/>
    <property type="match status" value="1"/>
</dbReference>
<dbReference type="Pfam" id="PF01513">
    <property type="entry name" value="NAD_kinase"/>
    <property type="match status" value="1"/>
</dbReference>
<evidence type="ECO:0008006" key="6">
    <source>
        <dbReference type="Google" id="ProtNLM"/>
    </source>
</evidence>
<evidence type="ECO:0000256" key="2">
    <source>
        <dbReference type="ARBA" id="ARBA00022777"/>
    </source>
</evidence>
<organism evidence="5">
    <name type="scientific">marine metagenome</name>
    <dbReference type="NCBI Taxonomy" id="408172"/>
    <lineage>
        <taxon>unclassified sequences</taxon>
        <taxon>metagenomes</taxon>
        <taxon>ecological metagenomes</taxon>
    </lineage>
</organism>
<dbReference type="InterPro" id="IPR016064">
    <property type="entry name" value="NAD/diacylglycerol_kinase_sf"/>
</dbReference>
<keyword evidence="2" id="KW-0418">Kinase</keyword>
<keyword evidence="1" id="KW-0808">Transferase</keyword>
<reference evidence="5" key="1">
    <citation type="submission" date="2018-05" db="EMBL/GenBank/DDBJ databases">
        <authorList>
            <person name="Lanie J.A."/>
            <person name="Ng W.-L."/>
            <person name="Kazmierczak K.M."/>
            <person name="Andrzejewski T.M."/>
            <person name="Davidsen T.M."/>
            <person name="Wayne K.J."/>
            <person name="Tettelin H."/>
            <person name="Glass J.I."/>
            <person name="Rusch D."/>
            <person name="Podicherti R."/>
            <person name="Tsui H.-C.T."/>
            <person name="Winkler M.E."/>
        </authorList>
    </citation>
    <scope>NUCLEOTIDE SEQUENCE</scope>
</reference>
<dbReference type="GO" id="GO:0006741">
    <property type="term" value="P:NADP+ biosynthetic process"/>
    <property type="evidence" value="ECO:0007669"/>
    <property type="project" value="InterPro"/>
</dbReference>
<keyword evidence="3" id="KW-0521">NADP</keyword>
<dbReference type="SUPFAM" id="SSF111331">
    <property type="entry name" value="NAD kinase/diacylglycerol kinase-like"/>
    <property type="match status" value="1"/>
</dbReference>
<dbReference type="InterPro" id="IPR002504">
    <property type="entry name" value="NADK"/>
</dbReference>
<dbReference type="Gene3D" id="3.40.50.10330">
    <property type="entry name" value="Probable inorganic polyphosphate/atp-NAD kinase, domain 1"/>
    <property type="match status" value="1"/>
</dbReference>
<name>A0A382LZN5_9ZZZZ</name>
<dbReference type="InterPro" id="IPR017437">
    <property type="entry name" value="ATP-NAD_kinase_PpnK-typ_C"/>
</dbReference>
<dbReference type="AlphaFoldDB" id="A0A382LZN5"/>
<gene>
    <name evidence="5" type="ORF">METZ01_LOCUS294930</name>
</gene>
<evidence type="ECO:0000256" key="4">
    <source>
        <dbReference type="ARBA" id="ARBA00023027"/>
    </source>
</evidence>
<evidence type="ECO:0000256" key="3">
    <source>
        <dbReference type="ARBA" id="ARBA00022857"/>
    </source>
</evidence>
<dbReference type="InterPro" id="IPR017438">
    <property type="entry name" value="ATP-NAD_kinase_N"/>
</dbReference>
<sequence>MRIGIAGLQTTDLVAKSIKETLSDAGFESFYFKNNSKATLADLVIVLGGDRGVRNYLHSAIDVDTPVLGISESESNGVLAQIELKELPSYLNRIKKQDYVIEDVPRIGVKIDGKNTYPVLNDVAVFTSKSATLMEHILRINGEEVWHDSSDGVIIST</sequence>
<proteinExistence type="predicted"/>
<evidence type="ECO:0000256" key="1">
    <source>
        <dbReference type="ARBA" id="ARBA00022679"/>
    </source>
</evidence>
<feature type="non-terminal residue" evidence="5">
    <location>
        <position position="157"/>
    </location>
</feature>
<keyword evidence="4" id="KW-0520">NAD</keyword>
<accession>A0A382LZN5</accession>
<dbReference type="Gene3D" id="2.60.200.30">
    <property type="entry name" value="Probable inorganic polyphosphate/atp-NAD kinase, domain 2"/>
    <property type="match status" value="1"/>
</dbReference>
<dbReference type="PANTHER" id="PTHR20275">
    <property type="entry name" value="NAD KINASE"/>
    <property type="match status" value="1"/>
</dbReference>
<dbReference type="GO" id="GO:0019674">
    <property type="term" value="P:NAD+ metabolic process"/>
    <property type="evidence" value="ECO:0007669"/>
    <property type="project" value="InterPro"/>
</dbReference>
<evidence type="ECO:0000313" key="5">
    <source>
        <dbReference type="EMBL" id="SVC42076.1"/>
    </source>
</evidence>
<dbReference type="EMBL" id="UINC01090279">
    <property type="protein sequence ID" value="SVC42076.1"/>
    <property type="molecule type" value="Genomic_DNA"/>
</dbReference>
<dbReference type="GO" id="GO:0003951">
    <property type="term" value="F:NAD+ kinase activity"/>
    <property type="evidence" value="ECO:0007669"/>
    <property type="project" value="InterPro"/>
</dbReference>
<protein>
    <recommendedName>
        <fullName evidence="6">NAD(+) kinase</fullName>
    </recommendedName>
</protein>